<organism evidence="3 4">
    <name type="scientific">Chiloscyllium punctatum</name>
    <name type="common">Brownbanded bambooshark</name>
    <name type="synonym">Hemiscyllium punctatum</name>
    <dbReference type="NCBI Taxonomy" id="137246"/>
    <lineage>
        <taxon>Eukaryota</taxon>
        <taxon>Metazoa</taxon>
        <taxon>Chordata</taxon>
        <taxon>Craniata</taxon>
        <taxon>Vertebrata</taxon>
        <taxon>Chondrichthyes</taxon>
        <taxon>Elasmobranchii</taxon>
        <taxon>Galeomorphii</taxon>
        <taxon>Galeoidea</taxon>
        <taxon>Orectolobiformes</taxon>
        <taxon>Hemiscylliidae</taxon>
        <taxon>Chiloscyllium</taxon>
    </lineage>
</organism>
<protein>
    <recommendedName>
        <fullName evidence="2">Rab-GAP TBC domain-containing protein</fullName>
    </recommendedName>
</protein>
<accession>A0A401SGI0</accession>
<dbReference type="PANTHER" id="PTHR13399">
    <property type="entry name" value="TRANSLOCON-ASSOCIATED PROTEIN TRAP , GAMMA SUBUNIT"/>
    <property type="match status" value="1"/>
</dbReference>
<dbReference type="InterPro" id="IPR032738">
    <property type="entry name" value="Tbc1d30_C"/>
</dbReference>
<evidence type="ECO:0000313" key="3">
    <source>
        <dbReference type="EMBL" id="GCC29484.1"/>
    </source>
</evidence>
<dbReference type="STRING" id="137246.A0A401SGI0"/>
<dbReference type="SMART" id="SM00164">
    <property type="entry name" value="TBC"/>
    <property type="match status" value="1"/>
</dbReference>
<keyword evidence="4" id="KW-1185">Reference proteome</keyword>
<dbReference type="PROSITE" id="PS50086">
    <property type="entry name" value="TBC_RABGAP"/>
    <property type="match status" value="1"/>
</dbReference>
<feature type="domain" description="Rab-GAP TBC" evidence="2">
    <location>
        <begin position="90"/>
        <end position="298"/>
    </location>
</feature>
<dbReference type="InterPro" id="IPR000195">
    <property type="entry name" value="Rab-GAP-TBC_dom"/>
</dbReference>
<dbReference type="Gene3D" id="1.10.472.80">
    <property type="entry name" value="Ypt/Rab-GAP domain of gyp1p, domain 3"/>
    <property type="match status" value="1"/>
</dbReference>
<dbReference type="Pfam" id="PF00566">
    <property type="entry name" value="RabGAP-TBC"/>
    <property type="match status" value="1"/>
</dbReference>
<dbReference type="Pfam" id="PF15733">
    <property type="entry name" value="DUF4682"/>
    <property type="match status" value="1"/>
</dbReference>
<evidence type="ECO:0000313" key="4">
    <source>
        <dbReference type="Proteomes" id="UP000287033"/>
    </source>
</evidence>
<dbReference type="AlphaFoldDB" id="A0A401SGI0"/>
<reference evidence="3 4" key="1">
    <citation type="journal article" date="2018" name="Nat. Ecol. Evol.">
        <title>Shark genomes provide insights into elasmobranch evolution and the origin of vertebrates.</title>
        <authorList>
            <person name="Hara Y"/>
            <person name="Yamaguchi K"/>
            <person name="Onimaru K"/>
            <person name="Kadota M"/>
            <person name="Koyanagi M"/>
            <person name="Keeley SD"/>
            <person name="Tatsumi K"/>
            <person name="Tanaka K"/>
            <person name="Motone F"/>
            <person name="Kageyama Y"/>
            <person name="Nozu R"/>
            <person name="Adachi N"/>
            <person name="Nishimura O"/>
            <person name="Nakagawa R"/>
            <person name="Tanegashima C"/>
            <person name="Kiyatake I"/>
            <person name="Matsumoto R"/>
            <person name="Murakumo K"/>
            <person name="Nishida K"/>
            <person name="Terakita A"/>
            <person name="Kuratani S"/>
            <person name="Sato K"/>
            <person name="Hyodo S Kuraku.S."/>
        </authorList>
    </citation>
    <scope>NUCLEOTIDE SEQUENCE [LARGE SCALE GENOMIC DNA]</scope>
</reference>
<evidence type="ECO:0000259" key="2">
    <source>
        <dbReference type="PROSITE" id="PS50086"/>
    </source>
</evidence>
<dbReference type="PANTHER" id="PTHR13399:SF4">
    <property type="entry name" value="TBC1 DOMAIN FAMILY MEMBER 30"/>
    <property type="match status" value="1"/>
</dbReference>
<sequence length="722" mass="81540">MNHDQIPVVNLNAARHAGRCLRKRNRSLGSVLSNVLQKRKCISRSAPRLLCTLESGADPRVKVNTECLPVQNEFQQWFETCRAIVWLPAGIPKRWRPRVWITLADHHLQSISIDWEKIKHFFLNGQRNPNEDALGIQIDKDLRQSSLNHYSGTDVEQFHSALKRLLLAYTHWNKSVGYCQGFIIPAAVILKVMERDEGNALKVLVYLLDRVLPDNYFASNLSALTVDVAVFHDLLKIKLPELSQHLDRLCKAAKKPNDGRCMLPLTSVITMQWFLTLFTSCLQKDTILRVWDAILFEGSEVLFRVALALWAQLGEWIKKCQSPDEVTKWLNQEMMETNLMDCSELMQAVYSMATFPFPQVVELREKYSPSSFQAKVDASSHQLKEAQCKGKASNEIHGIDTLLSAVGCPRAHNPLHCQKTAQNEKRKSSCNVGKTVPATIAESVSQPQTAVNNTEYTATRTPVLKQQYSKMTKRQQQNQYLTPRHGNNESCSPGTPLHSKKSKVINRFLGGKTLKNSSKNNRVHHTPNPRTPQPIQKQQKNKITVPWCSQNRVPRNVLTRNLKVKSGCSDTVGLLEDQTDSTKAEVVKVNDPVHRITEENRKGSQLHCEARMNYSEQLAIQLCKREVDNLAKVENLLKTLQIGEPNHSVFAAESSNQLGVHDGCVDLRKDRFRAKNFTAQSVIKANTTDSTPLVHLSGNSLRTQNLGLYGSCSNIQISPFNK</sequence>
<evidence type="ECO:0000256" key="1">
    <source>
        <dbReference type="SAM" id="MobiDB-lite"/>
    </source>
</evidence>
<proteinExistence type="predicted"/>
<dbReference type="GO" id="GO:0005783">
    <property type="term" value="C:endoplasmic reticulum"/>
    <property type="evidence" value="ECO:0007669"/>
    <property type="project" value="TreeGrafter"/>
</dbReference>
<dbReference type="EMBL" id="BEZZ01000253">
    <property type="protein sequence ID" value="GCC29484.1"/>
    <property type="molecule type" value="Genomic_DNA"/>
</dbReference>
<comment type="caution">
    <text evidence="3">The sequence shown here is derived from an EMBL/GenBank/DDBJ whole genome shotgun (WGS) entry which is preliminary data.</text>
</comment>
<dbReference type="Proteomes" id="UP000287033">
    <property type="component" value="Unassembled WGS sequence"/>
</dbReference>
<feature type="region of interest" description="Disordered" evidence="1">
    <location>
        <begin position="469"/>
        <end position="541"/>
    </location>
</feature>
<dbReference type="Gene3D" id="1.10.8.270">
    <property type="entry name" value="putative rabgap domain of human tbc1 domain family member 14 like domains"/>
    <property type="match status" value="1"/>
</dbReference>
<gene>
    <name evidence="3" type="ORF">chiPu_0007926</name>
</gene>
<dbReference type="OMA" id="QSISIDW"/>
<dbReference type="InterPro" id="IPR035969">
    <property type="entry name" value="Rab-GAP_TBC_sf"/>
</dbReference>
<dbReference type="OrthoDB" id="289721at2759"/>
<dbReference type="SUPFAM" id="SSF47923">
    <property type="entry name" value="Ypt/Rab-GAP domain of gyp1p"/>
    <property type="match status" value="2"/>
</dbReference>
<name>A0A401SGI0_CHIPU</name>
<feature type="compositionally biased region" description="Polar residues" evidence="1">
    <location>
        <begin position="469"/>
        <end position="481"/>
    </location>
</feature>